<reference evidence="1" key="1">
    <citation type="journal article" date="2015" name="Nature">
        <title>Complex archaea that bridge the gap between prokaryotes and eukaryotes.</title>
        <authorList>
            <person name="Spang A."/>
            <person name="Saw J.H."/>
            <person name="Jorgensen S.L."/>
            <person name="Zaremba-Niedzwiedzka K."/>
            <person name="Martijn J."/>
            <person name="Lind A.E."/>
            <person name="van Eijk R."/>
            <person name="Schleper C."/>
            <person name="Guy L."/>
            <person name="Ettema T.J."/>
        </authorList>
    </citation>
    <scope>NUCLEOTIDE SEQUENCE</scope>
</reference>
<comment type="caution">
    <text evidence="1">The sequence shown here is derived from an EMBL/GenBank/DDBJ whole genome shotgun (WGS) entry which is preliminary data.</text>
</comment>
<evidence type="ECO:0000313" key="1">
    <source>
        <dbReference type="EMBL" id="KKL95500.1"/>
    </source>
</evidence>
<accession>A0A0F9IP32</accession>
<gene>
    <name evidence="1" type="ORF">LCGC14_1853940</name>
</gene>
<sequence>MAKRKEASPMETAEKEIQVSIKWNIPETIITRFASNMVVQTIEGYFKLLFFEIKPEIHLVPPATPPSEMVAECVGSIIVPPDKLHAIIEVLTRQLKQYQAAIPA</sequence>
<dbReference type="EMBL" id="LAZR01018661">
    <property type="protein sequence ID" value="KKL95500.1"/>
    <property type="molecule type" value="Genomic_DNA"/>
</dbReference>
<dbReference type="AlphaFoldDB" id="A0A0F9IP32"/>
<proteinExistence type="predicted"/>
<feature type="non-terminal residue" evidence="1">
    <location>
        <position position="104"/>
    </location>
</feature>
<name>A0A0F9IP32_9ZZZZ</name>
<organism evidence="1">
    <name type="scientific">marine sediment metagenome</name>
    <dbReference type="NCBI Taxonomy" id="412755"/>
    <lineage>
        <taxon>unclassified sequences</taxon>
        <taxon>metagenomes</taxon>
        <taxon>ecological metagenomes</taxon>
    </lineage>
</organism>
<protein>
    <submittedName>
        <fullName evidence="1">Uncharacterized protein</fullName>
    </submittedName>
</protein>